<dbReference type="STRING" id="3750.A0A498KGX2"/>
<evidence type="ECO:0008006" key="4">
    <source>
        <dbReference type="Google" id="ProtNLM"/>
    </source>
</evidence>
<dbReference type="EMBL" id="RDQH01000328">
    <property type="protein sequence ID" value="RXI06938.1"/>
    <property type="molecule type" value="Genomic_DNA"/>
</dbReference>
<dbReference type="AlphaFoldDB" id="A0A498KGX2"/>
<evidence type="ECO:0000313" key="3">
    <source>
        <dbReference type="Proteomes" id="UP000290289"/>
    </source>
</evidence>
<keyword evidence="3" id="KW-1185">Reference proteome</keyword>
<name>A0A498KGX2_MALDO</name>
<comment type="caution">
    <text evidence="2">The sequence shown here is derived from an EMBL/GenBank/DDBJ whole genome shotgun (WGS) entry which is preliminary data.</text>
</comment>
<feature type="region of interest" description="Disordered" evidence="1">
    <location>
        <begin position="24"/>
        <end position="60"/>
    </location>
</feature>
<dbReference type="Proteomes" id="UP000290289">
    <property type="component" value="Chromosome 2"/>
</dbReference>
<dbReference type="Gene3D" id="3.40.50.1820">
    <property type="entry name" value="alpha/beta hydrolase"/>
    <property type="match status" value="1"/>
</dbReference>
<accession>A0A498KGX2</accession>
<sequence>MPHVFSRLGALLLEQSLQQYSRFTPFPTVSPTPTPTESIPATAAESDSNSPQLVLSKDTPLNPENKTFLRLFKPHPPNPHLPLIIYFHGGG</sequence>
<evidence type="ECO:0000313" key="2">
    <source>
        <dbReference type="EMBL" id="RXI06938.1"/>
    </source>
</evidence>
<dbReference type="SUPFAM" id="SSF53474">
    <property type="entry name" value="alpha/beta-Hydrolases"/>
    <property type="match status" value="1"/>
</dbReference>
<organism evidence="2 3">
    <name type="scientific">Malus domestica</name>
    <name type="common">Apple</name>
    <name type="synonym">Pyrus malus</name>
    <dbReference type="NCBI Taxonomy" id="3750"/>
    <lineage>
        <taxon>Eukaryota</taxon>
        <taxon>Viridiplantae</taxon>
        <taxon>Streptophyta</taxon>
        <taxon>Embryophyta</taxon>
        <taxon>Tracheophyta</taxon>
        <taxon>Spermatophyta</taxon>
        <taxon>Magnoliopsida</taxon>
        <taxon>eudicotyledons</taxon>
        <taxon>Gunneridae</taxon>
        <taxon>Pentapetalae</taxon>
        <taxon>rosids</taxon>
        <taxon>fabids</taxon>
        <taxon>Rosales</taxon>
        <taxon>Rosaceae</taxon>
        <taxon>Amygdaloideae</taxon>
        <taxon>Maleae</taxon>
        <taxon>Malus</taxon>
    </lineage>
</organism>
<reference evidence="2 3" key="1">
    <citation type="submission" date="2018-10" db="EMBL/GenBank/DDBJ databases">
        <title>A high-quality apple genome assembly.</title>
        <authorList>
            <person name="Hu J."/>
        </authorList>
    </citation>
    <scope>NUCLEOTIDE SEQUENCE [LARGE SCALE GENOMIC DNA]</scope>
    <source>
        <strain evidence="3">cv. HFTH1</strain>
        <tissue evidence="2">Young leaf</tissue>
    </source>
</reference>
<proteinExistence type="predicted"/>
<gene>
    <name evidence="2" type="ORF">DVH24_026074</name>
</gene>
<evidence type="ECO:0000256" key="1">
    <source>
        <dbReference type="SAM" id="MobiDB-lite"/>
    </source>
</evidence>
<protein>
    <recommendedName>
        <fullName evidence="4">Alpha/beta hydrolase fold-3 domain-containing protein</fullName>
    </recommendedName>
</protein>
<dbReference type="InterPro" id="IPR029058">
    <property type="entry name" value="AB_hydrolase_fold"/>
</dbReference>
<feature type="compositionally biased region" description="Low complexity" evidence="1">
    <location>
        <begin position="35"/>
        <end position="45"/>
    </location>
</feature>